<feature type="compositionally biased region" description="Basic and acidic residues" evidence="7">
    <location>
        <begin position="333"/>
        <end position="348"/>
    </location>
</feature>
<proteinExistence type="predicted"/>
<evidence type="ECO:0000313" key="10">
    <source>
        <dbReference type="Proteomes" id="UP000813462"/>
    </source>
</evidence>
<keyword evidence="3" id="KW-0256">Endoplasmic reticulum</keyword>
<dbReference type="GO" id="GO:0140042">
    <property type="term" value="P:lipid droplet formation"/>
    <property type="evidence" value="ECO:0007669"/>
    <property type="project" value="UniProtKB-ARBA"/>
</dbReference>
<dbReference type="OrthoDB" id="3990054at2759"/>
<evidence type="ECO:0000256" key="6">
    <source>
        <dbReference type="ARBA" id="ARBA00023136"/>
    </source>
</evidence>
<feature type="region of interest" description="Disordered" evidence="7">
    <location>
        <begin position="383"/>
        <end position="411"/>
    </location>
</feature>
<keyword evidence="4 8" id="KW-1133">Transmembrane helix</keyword>
<dbReference type="GO" id="GO:0006629">
    <property type="term" value="P:lipid metabolic process"/>
    <property type="evidence" value="ECO:0007669"/>
    <property type="project" value="UniProtKB-KW"/>
</dbReference>
<organism evidence="9 10">
    <name type="scientific">Ziziphus jujuba var. spinosa</name>
    <dbReference type="NCBI Taxonomy" id="714518"/>
    <lineage>
        <taxon>Eukaryota</taxon>
        <taxon>Viridiplantae</taxon>
        <taxon>Streptophyta</taxon>
        <taxon>Embryophyta</taxon>
        <taxon>Tracheophyta</taxon>
        <taxon>Spermatophyta</taxon>
        <taxon>Magnoliopsida</taxon>
        <taxon>eudicotyledons</taxon>
        <taxon>Gunneridae</taxon>
        <taxon>Pentapetalae</taxon>
        <taxon>rosids</taxon>
        <taxon>fabids</taxon>
        <taxon>Rosales</taxon>
        <taxon>Rhamnaceae</taxon>
        <taxon>Paliureae</taxon>
        <taxon>Ziziphus</taxon>
    </lineage>
</organism>
<comment type="subcellular location">
    <subcellularLocation>
        <location evidence="1">Endoplasmic reticulum membrane</location>
        <topology evidence="1">Multi-pass membrane protein</topology>
    </subcellularLocation>
</comment>
<reference evidence="9" key="1">
    <citation type="journal article" date="2021" name="Front. Plant Sci.">
        <title>Chromosome-Scale Genome Assembly for Chinese Sour Jujube and Insights Into Its Genome Evolution and Domestication Signature.</title>
        <authorList>
            <person name="Shen L.-Y."/>
            <person name="Luo H."/>
            <person name="Wang X.-L."/>
            <person name="Wang X.-M."/>
            <person name="Qiu X.-J."/>
            <person name="Liu H."/>
            <person name="Zhou S.-S."/>
            <person name="Jia K.-H."/>
            <person name="Nie S."/>
            <person name="Bao Y.-T."/>
            <person name="Zhang R.-G."/>
            <person name="Yun Q.-Z."/>
            <person name="Chai Y.-H."/>
            <person name="Lu J.-Y."/>
            <person name="Li Y."/>
            <person name="Zhao S.-W."/>
            <person name="Mao J.-F."/>
            <person name="Jia S.-G."/>
            <person name="Mao Y.-M."/>
        </authorList>
    </citation>
    <scope>NUCLEOTIDE SEQUENCE</scope>
    <source>
        <strain evidence="9">AT0</strain>
        <tissue evidence="9">Leaf</tissue>
    </source>
</reference>
<dbReference type="GO" id="GO:0005789">
    <property type="term" value="C:endoplasmic reticulum membrane"/>
    <property type="evidence" value="ECO:0007669"/>
    <property type="project" value="UniProtKB-SubCell"/>
</dbReference>
<dbReference type="InterPro" id="IPR009617">
    <property type="entry name" value="Seipin"/>
</dbReference>
<evidence type="ECO:0000256" key="7">
    <source>
        <dbReference type="SAM" id="MobiDB-lite"/>
    </source>
</evidence>
<dbReference type="Pfam" id="PF06775">
    <property type="entry name" value="Seipin"/>
    <property type="match status" value="1"/>
</dbReference>
<dbReference type="CDD" id="cd23995">
    <property type="entry name" value="Seipin_BSCL2_like"/>
    <property type="match status" value="1"/>
</dbReference>
<evidence type="ECO:0000256" key="8">
    <source>
        <dbReference type="SAM" id="Phobius"/>
    </source>
</evidence>
<protein>
    <recommendedName>
        <fullName evidence="11">Seipin-1</fullName>
    </recommendedName>
</protein>
<dbReference type="AlphaFoldDB" id="A0A978VXB8"/>
<evidence type="ECO:0000256" key="1">
    <source>
        <dbReference type="ARBA" id="ARBA00004477"/>
    </source>
</evidence>
<dbReference type="Proteomes" id="UP000813462">
    <property type="component" value="Unassembled WGS sequence"/>
</dbReference>
<feature type="transmembrane region" description="Helical" evidence="8">
    <location>
        <begin position="90"/>
        <end position="116"/>
    </location>
</feature>
<sequence>MEEDEEAYYLIPKPTDWFTNIISLQADLIYNCMVFLSSPIFSFFSMVSESYRRAEEVTHTVETTVQKVPSTITNGIILLLRKLGFGFLGAAYVCMVLIAVFIIAVVVGVGLVQLWVEEPVFVRERLYFDYTEAHPKALFSFGGFEGLQGSQRKKQMGVPVGQTFYVSLALLMPESGFNRDIGVFQLSAEIISTNGDVIEKSSHPCMLRFRSLPVRLARTALFGVPLVLGITGETQRITIEILKHKEGHTRTGAIRVILSPRAGTAFLPQLYEAEILINSKLPWIKELIHSWKWTFYVWSSLNTYIFFLMFLILCCKPLLFPLVTASLSEQSERELAIESPKEPETRAENEEEEEEEVAEFLRRWRQSRSKRKAIYLQERMPETVGSSASTISIAREETSDVGDSESVCLGG</sequence>
<evidence type="ECO:0000256" key="4">
    <source>
        <dbReference type="ARBA" id="ARBA00022989"/>
    </source>
</evidence>
<keyword evidence="6 8" id="KW-0472">Membrane</keyword>
<accession>A0A978VXB8</accession>
<dbReference type="PANTHER" id="PTHR21212">
    <property type="entry name" value="BERNARDINELLI-SEIP CONGENITAL LIPODYSTROPHY 2 HOMOLOG BSCL2 PROTEIN"/>
    <property type="match status" value="1"/>
</dbReference>
<name>A0A978VXB8_ZIZJJ</name>
<keyword evidence="5" id="KW-0443">Lipid metabolism</keyword>
<keyword evidence="2 8" id="KW-0812">Transmembrane</keyword>
<comment type="caution">
    <text evidence="9">The sequence shown here is derived from an EMBL/GenBank/DDBJ whole genome shotgun (WGS) entry which is preliminary data.</text>
</comment>
<evidence type="ECO:0000313" key="9">
    <source>
        <dbReference type="EMBL" id="KAH7543463.1"/>
    </source>
</evidence>
<dbReference type="PANTHER" id="PTHR21212:SF5">
    <property type="entry name" value="SEIPIN-1"/>
    <property type="match status" value="1"/>
</dbReference>
<evidence type="ECO:0008006" key="11">
    <source>
        <dbReference type="Google" id="ProtNLM"/>
    </source>
</evidence>
<feature type="region of interest" description="Disordered" evidence="7">
    <location>
        <begin position="333"/>
        <end position="356"/>
    </location>
</feature>
<dbReference type="EMBL" id="JAEACU010000002">
    <property type="protein sequence ID" value="KAH7543463.1"/>
    <property type="molecule type" value="Genomic_DNA"/>
</dbReference>
<evidence type="ECO:0000256" key="3">
    <source>
        <dbReference type="ARBA" id="ARBA00022824"/>
    </source>
</evidence>
<evidence type="ECO:0000256" key="2">
    <source>
        <dbReference type="ARBA" id="ARBA00022692"/>
    </source>
</evidence>
<gene>
    <name evidence="9" type="ORF">FEM48_Zijuj02G0186800</name>
</gene>
<feature type="transmembrane region" description="Helical" evidence="8">
    <location>
        <begin position="28"/>
        <end position="47"/>
    </location>
</feature>
<evidence type="ECO:0000256" key="5">
    <source>
        <dbReference type="ARBA" id="ARBA00023098"/>
    </source>
</evidence>